<evidence type="ECO:0000256" key="2">
    <source>
        <dbReference type="ARBA" id="ARBA00010961"/>
    </source>
</evidence>
<evidence type="ECO:0000256" key="5">
    <source>
        <dbReference type="ARBA" id="ARBA00023172"/>
    </source>
</evidence>
<dbReference type="EMBL" id="CP080467">
    <property type="protein sequence ID" value="UNO50820.1"/>
    <property type="molecule type" value="Genomic_DNA"/>
</dbReference>
<dbReference type="PROSITE" id="PS01007">
    <property type="entry name" value="TRANSPOSASE_MUTATOR"/>
    <property type="match status" value="1"/>
</dbReference>
<dbReference type="EMBL" id="CP080467">
    <property type="protein sequence ID" value="UNO50949.1"/>
    <property type="molecule type" value="Genomic_DNA"/>
</dbReference>
<comment type="similarity">
    <text evidence="2 6">Belongs to the transposase mutator family.</text>
</comment>
<dbReference type="EMBL" id="CP080467">
    <property type="protein sequence ID" value="UNO50792.1"/>
    <property type="molecule type" value="Genomic_DNA"/>
</dbReference>
<keyword evidence="5 6" id="KW-0233">DNA recombination</keyword>
<evidence type="ECO:0000313" key="12">
    <source>
        <dbReference type="Proteomes" id="UP000829401"/>
    </source>
</evidence>
<evidence type="ECO:0000313" key="10">
    <source>
        <dbReference type="EMBL" id="UNO50820.1"/>
    </source>
</evidence>
<protein>
    <recommendedName>
        <fullName evidence="6">Mutator family transposase</fullName>
    </recommendedName>
</protein>
<dbReference type="GO" id="GO:0004803">
    <property type="term" value="F:transposase activity"/>
    <property type="evidence" value="ECO:0007669"/>
    <property type="project" value="UniProtKB-UniRule"/>
</dbReference>
<name>A0A9E6ZK85_ALIAG</name>
<dbReference type="KEGG" id="aaco:K1I37_06575"/>
<evidence type="ECO:0000313" key="11">
    <source>
        <dbReference type="EMBL" id="UNO50949.1"/>
    </source>
</evidence>
<evidence type="ECO:0000313" key="7">
    <source>
        <dbReference type="EMBL" id="UNO50788.1"/>
    </source>
</evidence>
<dbReference type="EMBL" id="CP080467">
    <property type="protein sequence ID" value="UNO50788.1"/>
    <property type="molecule type" value="Genomic_DNA"/>
</dbReference>
<proteinExistence type="inferred from homology"/>
<keyword evidence="6" id="KW-0814">Transposable element</keyword>
<dbReference type="Proteomes" id="UP000829401">
    <property type="component" value="Chromosome"/>
</dbReference>
<sequence>MEMSKFIQERLELIMREEIHNFLTVEHPELKNSRNGYYTRTLDTRFGRIEDLHVPRDREGEFQTSIFEPYSRRDAWLEETIIAMYKGGMSTREVGQFIERMLGVQYSPTTISNITNIVLQDVDAWRKRPLKRRYSVVYMDGMYVALKRDTVDNESIYVVMGIDEDGHREILGYYVGGTESATSCREIFNDLRARGLEEILIGVADGLTGLQEAFLSVYPKADFQRCVVHKLRNIIVKVRAKDKATVLADLKGVYSSETYEEALGCFRQFESKWNAKYPREVQSWREDLDNLLVFYKYPAAIRYAIYTTNAIERTIKEIRKRVKPMNSIANLEAAEKIVYLFATGYNEKWSKRALRGFADTGTQKRLREMFAERYGTEETK</sequence>
<accession>A0A9E6ZK85</accession>
<evidence type="ECO:0000313" key="9">
    <source>
        <dbReference type="EMBL" id="UNO50792.1"/>
    </source>
</evidence>
<dbReference type="PANTHER" id="PTHR33217:SF8">
    <property type="entry name" value="MUTATOR FAMILY TRANSPOSASE"/>
    <property type="match status" value="1"/>
</dbReference>
<dbReference type="GO" id="GO:0003677">
    <property type="term" value="F:DNA binding"/>
    <property type="evidence" value="ECO:0007669"/>
    <property type="project" value="UniProtKB-UniRule"/>
</dbReference>
<gene>
    <name evidence="7" type="ORF">K1I37_06525</name>
    <name evidence="8" type="ORF">K1I37_06575</name>
    <name evidence="9" type="ORF">K1I37_06700</name>
    <name evidence="10" type="ORF">K1I37_09100</name>
    <name evidence="11" type="ORF">K1I37_18855</name>
</gene>
<keyword evidence="4 6" id="KW-0238">DNA-binding</keyword>
<keyword evidence="12" id="KW-1185">Reference proteome</keyword>
<evidence type="ECO:0000256" key="6">
    <source>
        <dbReference type="RuleBase" id="RU365089"/>
    </source>
</evidence>
<keyword evidence="3 6" id="KW-0815">Transposition</keyword>
<evidence type="ECO:0000256" key="4">
    <source>
        <dbReference type="ARBA" id="ARBA00023125"/>
    </source>
</evidence>
<dbReference type="KEGG" id="aaco:K1I37_09100"/>
<dbReference type="InterPro" id="IPR001207">
    <property type="entry name" value="Transposase_mutator"/>
</dbReference>
<dbReference type="AlphaFoldDB" id="A0A9E6ZK85"/>
<dbReference type="KEGG" id="aaco:K1I37_06525"/>
<reference evidence="7" key="1">
    <citation type="submission" date="2021-07" db="EMBL/GenBank/DDBJ databases">
        <title>The complete genome sequence of Alicyclobacillus acidoterrestris DSM 3922, a guaiacol producing strain.</title>
        <authorList>
            <person name="Leonardo I.C."/>
            <person name="Barreto Crespo M.T."/>
            <person name="Gaspar F.B."/>
        </authorList>
    </citation>
    <scope>NUCLEOTIDE SEQUENCE</scope>
    <source>
        <strain evidence="7">DSM 3922</strain>
    </source>
</reference>
<dbReference type="Pfam" id="PF00872">
    <property type="entry name" value="Transposase_mut"/>
    <property type="match status" value="1"/>
</dbReference>
<dbReference type="EMBL" id="CP080467">
    <property type="protein sequence ID" value="UNO50790.1"/>
    <property type="molecule type" value="Genomic_DNA"/>
</dbReference>
<evidence type="ECO:0000256" key="3">
    <source>
        <dbReference type="ARBA" id="ARBA00022578"/>
    </source>
</evidence>
<evidence type="ECO:0000313" key="8">
    <source>
        <dbReference type="EMBL" id="UNO50790.1"/>
    </source>
</evidence>
<reference evidence="12" key="2">
    <citation type="journal article" date="2022" name="G3 (Bethesda)">
        <title>Unveiling the complete genome sequence of Alicyclobacillus acidoterrestris DSM 3922T, a taint-producing strain.</title>
        <authorList>
            <person name="Leonardo I.C."/>
            <person name="Barreto Crespo M.T."/>
            <person name="Gaspar F.B."/>
        </authorList>
    </citation>
    <scope>NUCLEOTIDE SEQUENCE [LARGE SCALE GENOMIC DNA]</scope>
    <source>
        <strain evidence="12">DSM 3922</strain>
    </source>
</reference>
<comment type="function">
    <text evidence="1 6">Required for the transposition of the insertion element.</text>
</comment>
<evidence type="ECO:0000256" key="1">
    <source>
        <dbReference type="ARBA" id="ARBA00002190"/>
    </source>
</evidence>
<dbReference type="KEGG" id="aaco:K1I37_18855"/>
<dbReference type="KEGG" id="aaco:K1I37_06700"/>
<dbReference type="GO" id="GO:0006313">
    <property type="term" value="P:DNA transposition"/>
    <property type="evidence" value="ECO:0007669"/>
    <property type="project" value="UniProtKB-UniRule"/>
</dbReference>
<dbReference type="NCBIfam" id="NF033543">
    <property type="entry name" value="transpos_IS256"/>
    <property type="match status" value="1"/>
</dbReference>
<organism evidence="7 12">
    <name type="scientific">Alicyclobacillus acidoterrestris (strain ATCC 49025 / DSM 3922 / CIP 106132 / NCIMB 13137 / GD3B)</name>
    <dbReference type="NCBI Taxonomy" id="1356854"/>
    <lineage>
        <taxon>Bacteria</taxon>
        <taxon>Bacillati</taxon>
        <taxon>Bacillota</taxon>
        <taxon>Bacilli</taxon>
        <taxon>Bacillales</taxon>
        <taxon>Alicyclobacillaceae</taxon>
        <taxon>Alicyclobacillus</taxon>
    </lineage>
</organism>
<dbReference type="PANTHER" id="PTHR33217">
    <property type="entry name" value="TRANSPOSASE FOR INSERTION SEQUENCE ELEMENT IS1081"/>
    <property type="match status" value="1"/>
</dbReference>